<dbReference type="PRINTS" id="PR00385">
    <property type="entry name" value="P450"/>
</dbReference>
<dbReference type="AlphaFoldDB" id="A0A9P7DMN2"/>
<evidence type="ECO:0000256" key="7">
    <source>
        <dbReference type="ARBA" id="ARBA00023004"/>
    </source>
</evidence>
<dbReference type="PANTHER" id="PTHR46300">
    <property type="entry name" value="P450, PUTATIVE (EUROFUNG)-RELATED-RELATED"/>
    <property type="match status" value="1"/>
</dbReference>
<dbReference type="RefSeq" id="XP_041163244.1">
    <property type="nucleotide sequence ID" value="XM_041306087.1"/>
</dbReference>
<dbReference type="InterPro" id="IPR050364">
    <property type="entry name" value="Cytochrome_P450_fung"/>
</dbReference>
<evidence type="ECO:0000256" key="5">
    <source>
        <dbReference type="ARBA" id="ARBA00022723"/>
    </source>
</evidence>
<evidence type="ECO:0000313" key="12">
    <source>
        <dbReference type="EMBL" id="KAG1798558.1"/>
    </source>
</evidence>
<evidence type="ECO:0000256" key="4">
    <source>
        <dbReference type="ARBA" id="ARBA00022617"/>
    </source>
</evidence>
<dbReference type="InterPro" id="IPR036396">
    <property type="entry name" value="Cyt_P450_sf"/>
</dbReference>
<evidence type="ECO:0000256" key="3">
    <source>
        <dbReference type="ARBA" id="ARBA00010617"/>
    </source>
</evidence>
<feature type="binding site" description="axial binding residue" evidence="9">
    <location>
        <position position="427"/>
    </location>
    <ligand>
        <name>heme</name>
        <dbReference type="ChEBI" id="CHEBI:30413"/>
    </ligand>
    <ligandPart>
        <name>Fe</name>
        <dbReference type="ChEBI" id="CHEBI:18248"/>
    </ligandPart>
</feature>
<reference evidence="12" key="1">
    <citation type="journal article" date="2020" name="New Phytol.">
        <title>Comparative genomics reveals dynamic genome evolution in host specialist ectomycorrhizal fungi.</title>
        <authorList>
            <person name="Lofgren L.A."/>
            <person name="Nguyen N.H."/>
            <person name="Vilgalys R."/>
            <person name="Ruytinx J."/>
            <person name="Liao H.L."/>
            <person name="Branco S."/>
            <person name="Kuo A."/>
            <person name="LaButti K."/>
            <person name="Lipzen A."/>
            <person name="Andreopoulos W."/>
            <person name="Pangilinan J."/>
            <person name="Riley R."/>
            <person name="Hundley H."/>
            <person name="Na H."/>
            <person name="Barry K."/>
            <person name="Grigoriev I.V."/>
            <person name="Stajich J.E."/>
            <person name="Kennedy P.G."/>
        </authorList>
    </citation>
    <scope>NUCLEOTIDE SEQUENCE</scope>
    <source>
        <strain evidence="12">S12</strain>
    </source>
</reference>
<dbReference type="InterPro" id="IPR019339">
    <property type="entry name" value="CIR_N_dom"/>
</dbReference>
<evidence type="ECO:0000313" key="13">
    <source>
        <dbReference type="Proteomes" id="UP000719766"/>
    </source>
</evidence>
<protein>
    <submittedName>
        <fullName evidence="12">Cytochrome P450</fullName>
    </submittedName>
</protein>
<dbReference type="GO" id="GO:0004497">
    <property type="term" value="F:monooxygenase activity"/>
    <property type="evidence" value="ECO:0007669"/>
    <property type="project" value="UniProtKB-KW"/>
</dbReference>
<comment type="cofactor">
    <cofactor evidence="1 9">
        <name>heme</name>
        <dbReference type="ChEBI" id="CHEBI:30413"/>
    </cofactor>
</comment>
<dbReference type="GeneID" id="64599851"/>
<dbReference type="SUPFAM" id="SSF48264">
    <property type="entry name" value="Cytochrome P450"/>
    <property type="match status" value="1"/>
</dbReference>
<evidence type="ECO:0000256" key="1">
    <source>
        <dbReference type="ARBA" id="ARBA00001971"/>
    </source>
</evidence>
<dbReference type="PROSITE" id="PS00086">
    <property type="entry name" value="CYTOCHROME_P450"/>
    <property type="match status" value="1"/>
</dbReference>
<organism evidence="12 13">
    <name type="scientific">Suillus plorans</name>
    <dbReference type="NCBI Taxonomy" id="116603"/>
    <lineage>
        <taxon>Eukaryota</taxon>
        <taxon>Fungi</taxon>
        <taxon>Dikarya</taxon>
        <taxon>Basidiomycota</taxon>
        <taxon>Agaricomycotina</taxon>
        <taxon>Agaricomycetes</taxon>
        <taxon>Agaricomycetidae</taxon>
        <taxon>Boletales</taxon>
        <taxon>Suillineae</taxon>
        <taxon>Suillaceae</taxon>
        <taxon>Suillus</taxon>
    </lineage>
</organism>
<dbReference type="PANTHER" id="PTHR46300:SF1">
    <property type="entry name" value="P450, PUTATIVE (EUROFUNG)-RELATED"/>
    <property type="match status" value="1"/>
</dbReference>
<dbReference type="GO" id="GO:0020037">
    <property type="term" value="F:heme binding"/>
    <property type="evidence" value="ECO:0007669"/>
    <property type="project" value="InterPro"/>
</dbReference>
<dbReference type="CDD" id="cd11065">
    <property type="entry name" value="CYP64-like"/>
    <property type="match status" value="1"/>
</dbReference>
<feature type="compositionally biased region" description="Basic and acidic residues" evidence="10">
    <location>
        <begin position="660"/>
        <end position="677"/>
    </location>
</feature>
<keyword evidence="4 9" id="KW-0349">Heme</keyword>
<dbReference type="SMART" id="SM01083">
    <property type="entry name" value="Cir_N"/>
    <property type="match status" value="1"/>
</dbReference>
<evidence type="ECO:0000256" key="6">
    <source>
        <dbReference type="ARBA" id="ARBA00023002"/>
    </source>
</evidence>
<accession>A0A9P7DMN2</accession>
<evidence type="ECO:0000256" key="9">
    <source>
        <dbReference type="PIRSR" id="PIRSR602401-1"/>
    </source>
</evidence>
<feature type="domain" description="CBF1-interacting co-repressor CIR N-terminal" evidence="11">
    <location>
        <begin position="530"/>
        <end position="566"/>
    </location>
</feature>
<feature type="compositionally biased region" description="Basic and acidic residues" evidence="10">
    <location>
        <begin position="744"/>
        <end position="754"/>
    </location>
</feature>
<comment type="pathway">
    <text evidence="2">Secondary metabolite biosynthesis.</text>
</comment>
<comment type="similarity">
    <text evidence="3">Belongs to the cytochrome P450 family.</text>
</comment>
<feature type="region of interest" description="Disordered" evidence="10">
    <location>
        <begin position="697"/>
        <end position="787"/>
    </location>
</feature>
<feature type="compositionally biased region" description="Low complexity" evidence="10">
    <location>
        <begin position="700"/>
        <end position="717"/>
    </location>
</feature>
<evidence type="ECO:0000256" key="2">
    <source>
        <dbReference type="ARBA" id="ARBA00005179"/>
    </source>
</evidence>
<dbReference type="InterPro" id="IPR002401">
    <property type="entry name" value="Cyt_P450_E_grp-I"/>
</dbReference>
<sequence>MAIIIIIACLIVLASVWIVKQRYQAARWLPLPPGPPGHWLLGNTMPKSYAPFQFARWTEQYGPVFSLKQGHRIFVIIGRHQAAMDIMEKEGANLADRPRAIAAQETLSDGLRVVLAGSGERLRRLRRVLHAGLQPKVAETYEPIQTSHAKNLVLDILNDPKNHQGHAMRYSASVVMSFTYGKITPTSYTDPEIVAVNQSLVRFGQAMKPGAYLVDTYPILRFVPGYLSQLKAWHQDDLALFNGQLDAVRRQMREGIARPSFAKFILEHQKQYQFEDKELGYIAGGMFGAGSDTTASAITITLMAATTHADEQARVQEELDKVVGRTRLPTFADQEMLPQVTAFMLESLRWRPVNLGGFGHRATKDIIWRNYLIPAGATVIGNHWAIANDPEVFPEPHKFNPQRWIDDAGRVRDDLRFFAFGFGRRVCPGQHVANRSLFITTALILWAFRLSENPAAKIDTFAFSDTANIYAAPFEICLQKRINENVIRELTYHTTVNINVGGFKQLQTYTQNTVLSAFDMGKLNIAHHKSYHPYRRDNIERVRRDEEEAAQKEAEAEGRVVLADAEARLDLLRERAGLGKGKGKKKEDDMKVIEDAKASIIARDSNQGHINLFEDLEQVDLSLTQETITSIRATKKTAQLETEKGVPLAPSAKDLNPWYSERDKGKEHQEDDKSKRLRLRDLASKTMNDPLTAITHQLASSSSSNNSSPVPRPSWNRSKYRTPPDSNDKMKPPPPPSDATTMRLTRESSERERALALIRRKQREMRGSETPSTVHGGQDEGYGDVFNRREVEEAHSYRRRRW</sequence>
<dbReference type="Proteomes" id="UP000719766">
    <property type="component" value="Unassembled WGS sequence"/>
</dbReference>
<dbReference type="InterPro" id="IPR017972">
    <property type="entry name" value="Cyt_P450_CS"/>
</dbReference>
<dbReference type="GO" id="GO:0016705">
    <property type="term" value="F:oxidoreductase activity, acting on paired donors, with incorporation or reduction of molecular oxygen"/>
    <property type="evidence" value="ECO:0007669"/>
    <property type="project" value="InterPro"/>
</dbReference>
<keyword evidence="5 9" id="KW-0479">Metal-binding</keyword>
<gene>
    <name evidence="12" type="ORF">HD556DRAFT_1440263</name>
</gene>
<evidence type="ECO:0000256" key="8">
    <source>
        <dbReference type="ARBA" id="ARBA00023033"/>
    </source>
</evidence>
<evidence type="ECO:0000259" key="11">
    <source>
        <dbReference type="SMART" id="SM01083"/>
    </source>
</evidence>
<dbReference type="EMBL" id="JABBWE010000013">
    <property type="protein sequence ID" value="KAG1798558.1"/>
    <property type="molecule type" value="Genomic_DNA"/>
</dbReference>
<dbReference type="Pfam" id="PF00067">
    <property type="entry name" value="p450"/>
    <property type="match status" value="1"/>
</dbReference>
<dbReference type="GO" id="GO:0005506">
    <property type="term" value="F:iron ion binding"/>
    <property type="evidence" value="ECO:0007669"/>
    <property type="project" value="InterPro"/>
</dbReference>
<name>A0A9P7DMN2_9AGAM</name>
<dbReference type="OrthoDB" id="1470350at2759"/>
<dbReference type="PRINTS" id="PR00463">
    <property type="entry name" value="EP450I"/>
</dbReference>
<keyword evidence="13" id="KW-1185">Reference proteome</keyword>
<comment type="caution">
    <text evidence="12">The sequence shown here is derived from an EMBL/GenBank/DDBJ whole genome shotgun (WGS) entry which is preliminary data.</text>
</comment>
<dbReference type="Gene3D" id="1.10.630.10">
    <property type="entry name" value="Cytochrome P450"/>
    <property type="match status" value="1"/>
</dbReference>
<evidence type="ECO:0000256" key="10">
    <source>
        <dbReference type="SAM" id="MobiDB-lite"/>
    </source>
</evidence>
<keyword evidence="8" id="KW-0503">Monooxygenase</keyword>
<dbReference type="InterPro" id="IPR001128">
    <property type="entry name" value="Cyt_P450"/>
</dbReference>
<keyword evidence="6" id="KW-0560">Oxidoreductase</keyword>
<feature type="region of interest" description="Disordered" evidence="10">
    <location>
        <begin position="636"/>
        <end position="677"/>
    </location>
</feature>
<proteinExistence type="inferred from homology"/>
<keyword evidence="7 9" id="KW-0408">Iron</keyword>